<evidence type="ECO:0000313" key="1">
    <source>
        <dbReference type="EMBL" id="MBY0097312.1"/>
    </source>
</evidence>
<gene>
    <name evidence="1" type="ORF">H0185_10955</name>
</gene>
<comment type="caution">
    <text evidence="1">The sequence shown here is derived from an EMBL/GenBank/DDBJ whole genome shotgun (WGS) entry which is preliminary data.</text>
</comment>
<dbReference type="EMBL" id="JACWFH010000012">
    <property type="protein sequence ID" value="MBY0097312.1"/>
    <property type="molecule type" value="Genomic_DNA"/>
</dbReference>
<dbReference type="RefSeq" id="WP_221873535.1">
    <property type="nucleotide sequence ID" value="NZ_JACWFH010000012.1"/>
</dbReference>
<reference evidence="1 2" key="1">
    <citation type="submission" date="2020-07" db="EMBL/GenBank/DDBJ databases">
        <title>Fungal Genomes of the International Space Station.</title>
        <authorList>
            <person name="Seuylemezian A."/>
            <person name="Singh N.K."/>
            <person name="Wood J."/>
            <person name="Venkateswaran K."/>
        </authorList>
    </citation>
    <scope>NUCLEOTIDE SEQUENCE [LARGE SCALE GENOMIC DNA]</scope>
    <source>
        <strain evidence="1 2">PL-B2</strain>
    </source>
</reference>
<name>A0ABS7K4W0_9BACI</name>
<organism evidence="1 2">
    <name type="scientific">Mesobacillus maritimus</name>
    <dbReference type="NCBI Taxonomy" id="1643336"/>
    <lineage>
        <taxon>Bacteria</taxon>
        <taxon>Bacillati</taxon>
        <taxon>Bacillota</taxon>
        <taxon>Bacilli</taxon>
        <taxon>Bacillales</taxon>
        <taxon>Bacillaceae</taxon>
        <taxon>Mesobacillus</taxon>
    </lineage>
</organism>
<protein>
    <submittedName>
        <fullName evidence="1">Helix-turn-helix domain-containing protein</fullName>
    </submittedName>
</protein>
<evidence type="ECO:0000313" key="2">
    <source>
        <dbReference type="Proteomes" id="UP000769780"/>
    </source>
</evidence>
<dbReference type="Proteomes" id="UP000769780">
    <property type="component" value="Unassembled WGS sequence"/>
</dbReference>
<proteinExistence type="predicted"/>
<keyword evidence="2" id="KW-1185">Reference proteome</keyword>
<sequence length="107" mass="12394">MNILTVQEAAQLMHSYGIKCDINKVKEWLSEGKLNSKEYKGTYTISEEDVYNFLEAYRWEGTAYEQGIDDITKISRLLEEIADLRQEVCELKKENGKLVDQLGILPF</sequence>
<accession>A0ABS7K4W0</accession>